<proteinExistence type="predicted"/>
<keyword evidence="2" id="KW-1185">Reference proteome</keyword>
<organism evidence="1 2">
    <name type="scientific">Dryococelus australis</name>
    <dbReference type="NCBI Taxonomy" id="614101"/>
    <lineage>
        <taxon>Eukaryota</taxon>
        <taxon>Metazoa</taxon>
        <taxon>Ecdysozoa</taxon>
        <taxon>Arthropoda</taxon>
        <taxon>Hexapoda</taxon>
        <taxon>Insecta</taxon>
        <taxon>Pterygota</taxon>
        <taxon>Neoptera</taxon>
        <taxon>Polyneoptera</taxon>
        <taxon>Phasmatodea</taxon>
        <taxon>Verophasmatodea</taxon>
        <taxon>Anareolatae</taxon>
        <taxon>Phasmatidae</taxon>
        <taxon>Eurycanthinae</taxon>
        <taxon>Dryococelus</taxon>
    </lineage>
</organism>
<comment type="caution">
    <text evidence="1">The sequence shown here is derived from an EMBL/GenBank/DDBJ whole genome shotgun (WGS) entry which is preliminary data.</text>
</comment>
<protein>
    <submittedName>
        <fullName evidence="1">Uncharacterized protein</fullName>
    </submittedName>
</protein>
<sequence length="78" mass="9234">MYVVGAEIHIILYFDNCTSQNKNKYLTSMYLYAQNLDILHIPKLYHFFYEQLQTTSCETANAESDSDYWSVQSIFTFI</sequence>
<accession>A0ABQ9HFY6</accession>
<dbReference type="EMBL" id="JARBHB010000005">
    <property type="protein sequence ID" value="KAJ8883228.1"/>
    <property type="molecule type" value="Genomic_DNA"/>
</dbReference>
<dbReference type="Proteomes" id="UP001159363">
    <property type="component" value="Chromosome 4"/>
</dbReference>
<evidence type="ECO:0000313" key="1">
    <source>
        <dbReference type="EMBL" id="KAJ8883228.1"/>
    </source>
</evidence>
<evidence type="ECO:0000313" key="2">
    <source>
        <dbReference type="Proteomes" id="UP001159363"/>
    </source>
</evidence>
<gene>
    <name evidence="1" type="ORF">PR048_015068</name>
</gene>
<name>A0ABQ9HFY6_9NEOP</name>
<reference evidence="1 2" key="1">
    <citation type="submission" date="2023-02" db="EMBL/GenBank/DDBJ databases">
        <title>LHISI_Scaffold_Assembly.</title>
        <authorList>
            <person name="Stuart O.P."/>
            <person name="Cleave R."/>
            <person name="Magrath M.J.L."/>
            <person name="Mikheyev A.S."/>
        </authorList>
    </citation>
    <scope>NUCLEOTIDE SEQUENCE [LARGE SCALE GENOMIC DNA]</scope>
    <source>
        <strain evidence="1">Daus_M_001</strain>
        <tissue evidence="1">Leg muscle</tissue>
    </source>
</reference>